<feature type="region of interest" description="Disordered" evidence="1">
    <location>
        <begin position="1"/>
        <end position="67"/>
    </location>
</feature>
<gene>
    <name evidence="2" type="ORF">ACCAA_350023</name>
</gene>
<evidence type="ECO:0000256" key="1">
    <source>
        <dbReference type="SAM" id="MobiDB-lite"/>
    </source>
</evidence>
<reference evidence="2 3" key="1">
    <citation type="submission" date="2016-06" db="EMBL/GenBank/DDBJ databases">
        <authorList>
            <person name="Kjaerup R.B."/>
            <person name="Dalgaard T.S."/>
            <person name="Juul-Madsen H.R."/>
        </authorList>
    </citation>
    <scope>NUCLEOTIDE SEQUENCE [LARGE SCALE GENOMIC DNA]</scope>
    <source>
        <strain evidence="2">3</strain>
    </source>
</reference>
<dbReference type="STRING" id="1860102.ACCAA_350023"/>
<feature type="compositionally biased region" description="Low complexity" evidence="1">
    <location>
        <begin position="41"/>
        <end position="57"/>
    </location>
</feature>
<feature type="compositionally biased region" description="Basic and acidic residues" evidence="1">
    <location>
        <begin position="1"/>
        <end position="18"/>
    </location>
</feature>
<proteinExistence type="predicted"/>
<sequence length="67" mass="7673">MLHKDETYHTDGRHDVHHQNHRKKIIHITSQSTWRPAGSRSGAHSRNGAANGNARARQPCRTDARQR</sequence>
<accession>A0A1A8XQ64</accession>
<dbReference type="AlphaFoldDB" id="A0A1A8XQ64"/>
<keyword evidence="3" id="KW-1185">Reference proteome</keyword>
<protein>
    <submittedName>
        <fullName evidence="2">Uncharacterized protein</fullName>
    </submittedName>
</protein>
<dbReference type="EMBL" id="FLQX01000111">
    <property type="protein sequence ID" value="SBT06592.1"/>
    <property type="molecule type" value="Genomic_DNA"/>
</dbReference>
<evidence type="ECO:0000313" key="3">
    <source>
        <dbReference type="Proteomes" id="UP000199169"/>
    </source>
</evidence>
<evidence type="ECO:0000313" key="2">
    <source>
        <dbReference type="EMBL" id="SBT06592.1"/>
    </source>
</evidence>
<name>A0A1A8XQ64_9PROT</name>
<organism evidence="2 3">
    <name type="scientific">Candidatus Accumulibacter aalborgensis</name>
    <dbReference type="NCBI Taxonomy" id="1860102"/>
    <lineage>
        <taxon>Bacteria</taxon>
        <taxon>Pseudomonadati</taxon>
        <taxon>Pseudomonadota</taxon>
        <taxon>Betaproteobacteria</taxon>
        <taxon>Candidatus Accumulibacter</taxon>
    </lineage>
</organism>
<dbReference type="Proteomes" id="UP000199169">
    <property type="component" value="Unassembled WGS sequence"/>
</dbReference>